<dbReference type="OrthoDB" id="2817390at2"/>
<evidence type="ECO:0000313" key="2">
    <source>
        <dbReference type="Proteomes" id="UP000019754"/>
    </source>
</evidence>
<dbReference type="Proteomes" id="UP000019754">
    <property type="component" value="Unassembled WGS sequence"/>
</dbReference>
<dbReference type="AlphaFoldDB" id="A0A022KWK8"/>
<dbReference type="EMBL" id="AORC01000009">
    <property type="protein sequence ID" value="EYT49293.1"/>
    <property type="molecule type" value="Genomic_DNA"/>
</dbReference>
<keyword evidence="2" id="KW-1185">Reference proteome</keyword>
<proteinExistence type="predicted"/>
<reference evidence="1 2" key="1">
    <citation type="journal article" date="2013" name="Genome Announc.">
        <title>Draft genome sequence of an Actinobacterium, Brachybacterium muris strain UCD-AY4.</title>
        <authorList>
            <person name="Lo J.R."/>
            <person name="Lang J.M."/>
            <person name="Darling A.E."/>
            <person name="Eisen J.A."/>
            <person name="Coil D.A."/>
        </authorList>
    </citation>
    <scope>NUCLEOTIDE SEQUENCE [LARGE SCALE GENOMIC DNA]</scope>
    <source>
        <strain evidence="1 2">UCD-AY4</strain>
    </source>
</reference>
<dbReference type="STRING" id="1249481.D641_0107570"/>
<name>A0A022KWK8_9MICO</name>
<accession>A0A022KWK8</accession>
<dbReference type="RefSeq" id="WP_017823047.1">
    <property type="nucleotide sequence ID" value="NZ_AORC01000009.1"/>
</dbReference>
<sequence length="222" mass="25122">MVDTTDVLEAFSALRAARPVFHSEADFQHALAWEMQRRCESWRVRLETAISLQANPTRRIHLDLHIRDPRDGTSVAVELKYPTAELEVDDEHEEYRLASQGAQDLIRYDVLKDIGRIEQLVSEGKATSGIAILLTNDPLYWQAPKHGRPTNADAFRLHQGLTISGCLDWGPATGDGTKSRERNAAIELHGTYLLDWKDYSRLDGDRGRFRYLTALVQEPGQA</sequence>
<organism evidence="1 2">
    <name type="scientific">Brachybacterium muris UCD-AY4</name>
    <dbReference type="NCBI Taxonomy" id="1249481"/>
    <lineage>
        <taxon>Bacteria</taxon>
        <taxon>Bacillati</taxon>
        <taxon>Actinomycetota</taxon>
        <taxon>Actinomycetes</taxon>
        <taxon>Micrococcales</taxon>
        <taxon>Dermabacteraceae</taxon>
        <taxon>Brachybacterium</taxon>
    </lineage>
</organism>
<comment type="caution">
    <text evidence="1">The sequence shown here is derived from an EMBL/GenBank/DDBJ whole genome shotgun (WGS) entry which is preliminary data.</text>
</comment>
<gene>
    <name evidence="1" type="ORF">D641_0107570</name>
</gene>
<evidence type="ECO:0000313" key="1">
    <source>
        <dbReference type="EMBL" id="EYT49293.1"/>
    </source>
</evidence>
<dbReference type="HOGENOM" id="CLU_092083_0_0_11"/>
<evidence type="ECO:0008006" key="3">
    <source>
        <dbReference type="Google" id="ProtNLM"/>
    </source>
</evidence>
<protein>
    <recommendedName>
        <fullName evidence="3">Restriction endonuclease</fullName>
    </recommendedName>
</protein>